<protein>
    <submittedName>
        <fullName evidence="8">Phox-like protein</fullName>
    </submittedName>
</protein>
<dbReference type="GO" id="GO:0007034">
    <property type="term" value="P:vacuolar transport"/>
    <property type="evidence" value="ECO:0007669"/>
    <property type="project" value="UniProtKB-ARBA"/>
</dbReference>
<name>A0A6A7BS76_9PEZI</name>
<dbReference type="GO" id="GO:0097576">
    <property type="term" value="P:vacuole fusion"/>
    <property type="evidence" value="ECO:0007669"/>
    <property type="project" value="UniProtKB-ARBA"/>
</dbReference>
<feature type="compositionally biased region" description="Polar residues" evidence="5">
    <location>
        <begin position="190"/>
        <end position="202"/>
    </location>
</feature>
<dbReference type="InterPro" id="IPR000727">
    <property type="entry name" value="T_SNARE_dom"/>
</dbReference>
<comment type="subcellular location">
    <subcellularLocation>
        <location evidence="1">Vacuole</location>
    </subcellularLocation>
</comment>
<dbReference type="FunFam" id="1.20.5.110:FF:000058">
    <property type="entry name" value="VAM7p Vacuolar SNARE protein"/>
    <property type="match status" value="1"/>
</dbReference>
<evidence type="ECO:0000256" key="2">
    <source>
        <dbReference type="ARBA" id="ARBA00022554"/>
    </source>
</evidence>
<evidence type="ECO:0000313" key="9">
    <source>
        <dbReference type="Proteomes" id="UP000799421"/>
    </source>
</evidence>
<feature type="domain" description="T-SNARE coiled-coil homology" evidence="6">
    <location>
        <begin position="296"/>
        <end position="358"/>
    </location>
</feature>
<dbReference type="CDD" id="cd06897">
    <property type="entry name" value="PX_SNARE"/>
    <property type="match status" value="1"/>
</dbReference>
<keyword evidence="3" id="KW-0175">Coiled coil</keyword>
<dbReference type="GO" id="GO:0016192">
    <property type="term" value="P:vesicle-mediated transport"/>
    <property type="evidence" value="ECO:0007669"/>
    <property type="project" value="UniProtKB-ARBA"/>
</dbReference>
<keyword evidence="2" id="KW-0926">Vacuole</keyword>
<evidence type="ECO:0000313" key="8">
    <source>
        <dbReference type="EMBL" id="KAF2857912.1"/>
    </source>
</evidence>
<evidence type="ECO:0000259" key="6">
    <source>
        <dbReference type="PROSITE" id="PS50192"/>
    </source>
</evidence>
<dbReference type="PROSITE" id="PS50195">
    <property type="entry name" value="PX"/>
    <property type="match status" value="1"/>
</dbReference>
<dbReference type="PANTHER" id="PTHR22775">
    <property type="entry name" value="SORTING NEXIN"/>
    <property type="match status" value="1"/>
</dbReference>
<evidence type="ECO:0000259" key="7">
    <source>
        <dbReference type="PROSITE" id="PS50195"/>
    </source>
</evidence>
<sequence length="359" mass="39680">MSSALHLSIPASSITTPDSGKPYTVYHITLQLPLRKLEVKKRYNDFVQLNEKLTSQTDQPPPIQLPPKSWIRRTINSDALTEERRTGLERYLKGILEAEDARWRSSKAWKDFLGIAATIGAAKEQQHNGGVNDPYEWLDVHRTLKTKINLARQLLSQRDSAMTAQQQHSLSIDAKASLVRAATLVAQLSDGLSSSSNPNRDSAGSRRLGEGEIRRRRDLLSAAKKEIEGLESLLKSNPTKVYSSASGSGAAATSTDKTVLLQGTGPKPLGRVLGGPLKETNRTRELDNAGILQLQQTIMQEQEEDVLTLGQTVAKLKDMGLMINEELTIQNEMLSLLDNDVDRVQGKVDTARKRIKKIS</sequence>
<comment type="function">
    <text evidence="4">Essential for proper morphogenesis of the vacuole. May exist as structural reinforcement on the surface of the vacuolar membrane and be required for maintenance against rupture by osmotic pressure.</text>
</comment>
<dbReference type="PROSITE" id="PS50192">
    <property type="entry name" value="T_SNARE"/>
    <property type="match status" value="1"/>
</dbReference>
<feature type="domain" description="PX" evidence="7">
    <location>
        <begin position="4"/>
        <end position="119"/>
    </location>
</feature>
<dbReference type="Proteomes" id="UP000799421">
    <property type="component" value="Unassembled WGS sequence"/>
</dbReference>
<dbReference type="SUPFAM" id="SSF64268">
    <property type="entry name" value="PX domain"/>
    <property type="match status" value="1"/>
</dbReference>
<evidence type="ECO:0000256" key="1">
    <source>
        <dbReference type="ARBA" id="ARBA00004116"/>
    </source>
</evidence>
<keyword evidence="9" id="KW-1185">Reference proteome</keyword>
<evidence type="ECO:0000256" key="5">
    <source>
        <dbReference type="SAM" id="MobiDB-lite"/>
    </source>
</evidence>
<dbReference type="Gene3D" id="1.20.5.110">
    <property type="match status" value="1"/>
</dbReference>
<dbReference type="CDD" id="cd15858">
    <property type="entry name" value="SNARE_VAM7"/>
    <property type="match status" value="1"/>
</dbReference>
<gene>
    <name evidence="8" type="ORF">K470DRAFT_260340</name>
</gene>
<dbReference type="Gene3D" id="3.30.1520.10">
    <property type="entry name" value="Phox-like domain"/>
    <property type="match status" value="1"/>
</dbReference>
<dbReference type="InterPro" id="IPR036871">
    <property type="entry name" value="PX_dom_sf"/>
</dbReference>
<feature type="region of interest" description="Disordered" evidence="5">
    <location>
        <begin position="239"/>
        <end position="270"/>
    </location>
</feature>
<feature type="compositionally biased region" description="Low complexity" evidence="5">
    <location>
        <begin position="243"/>
        <end position="255"/>
    </location>
</feature>
<dbReference type="PANTHER" id="PTHR22775:SF3">
    <property type="entry name" value="SORTING NEXIN-13"/>
    <property type="match status" value="1"/>
</dbReference>
<organism evidence="8 9">
    <name type="scientific">Piedraia hortae CBS 480.64</name>
    <dbReference type="NCBI Taxonomy" id="1314780"/>
    <lineage>
        <taxon>Eukaryota</taxon>
        <taxon>Fungi</taxon>
        <taxon>Dikarya</taxon>
        <taxon>Ascomycota</taxon>
        <taxon>Pezizomycotina</taxon>
        <taxon>Dothideomycetes</taxon>
        <taxon>Dothideomycetidae</taxon>
        <taxon>Capnodiales</taxon>
        <taxon>Piedraiaceae</taxon>
        <taxon>Piedraia</taxon>
    </lineage>
</organism>
<dbReference type="AlphaFoldDB" id="A0A6A7BS76"/>
<dbReference type="SMART" id="SM00312">
    <property type="entry name" value="PX"/>
    <property type="match status" value="1"/>
</dbReference>
<accession>A0A6A7BS76</accession>
<dbReference type="SUPFAM" id="SSF58038">
    <property type="entry name" value="SNARE fusion complex"/>
    <property type="match status" value="1"/>
</dbReference>
<dbReference type="SMART" id="SM00397">
    <property type="entry name" value="t_SNARE"/>
    <property type="match status" value="1"/>
</dbReference>
<dbReference type="Pfam" id="PF00787">
    <property type="entry name" value="PX"/>
    <property type="match status" value="1"/>
</dbReference>
<evidence type="ECO:0000256" key="3">
    <source>
        <dbReference type="ARBA" id="ARBA00023054"/>
    </source>
</evidence>
<dbReference type="EMBL" id="MU006023">
    <property type="protein sequence ID" value="KAF2857912.1"/>
    <property type="molecule type" value="Genomic_DNA"/>
</dbReference>
<proteinExistence type="predicted"/>
<dbReference type="OrthoDB" id="428895at2759"/>
<evidence type="ECO:0000256" key="4">
    <source>
        <dbReference type="ARBA" id="ARBA00054927"/>
    </source>
</evidence>
<dbReference type="GO" id="GO:0035091">
    <property type="term" value="F:phosphatidylinositol binding"/>
    <property type="evidence" value="ECO:0007669"/>
    <property type="project" value="InterPro"/>
</dbReference>
<feature type="region of interest" description="Disordered" evidence="5">
    <location>
        <begin position="189"/>
        <end position="210"/>
    </location>
</feature>
<dbReference type="InterPro" id="IPR001683">
    <property type="entry name" value="PX_dom"/>
</dbReference>
<dbReference type="GO" id="GO:0000329">
    <property type="term" value="C:fungal-type vacuole membrane"/>
    <property type="evidence" value="ECO:0007669"/>
    <property type="project" value="UniProtKB-ARBA"/>
</dbReference>
<reference evidence="8" key="1">
    <citation type="journal article" date="2020" name="Stud. Mycol.">
        <title>101 Dothideomycetes genomes: a test case for predicting lifestyles and emergence of pathogens.</title>
        <authorList>
            <person name="Haridas S."/>
            <person name="Albert R."/>
            <person name="Binder M."/>
            <person name="Bloem J."/>
            <person name="Labutti K."/>
            <person name="Salamov A."/>
            <person name="Andreopoulos B."/>
            <person name="Baker S."/>
            <person name="Barry K."/>
            <person name="Bills G."/>
            <person name="Bluhm B."/>
            <person name="Cannon C."/>
            <person name="Castanera R."/>
            <person name="Culley D."/>
            <person name="Daum C."/>
            <person name="Ezra D."/>
            <person name="Gonzalez J."/>
            <person name="Henrissat B."/>
            <person name="Kuo A."/>
            <person name="Liang C."/>
            <person name="Lipzen A."/>
            <person name="Lutzoni F."/>
            <person name="Magnuson J."/>
            <person name="Mondo S."/>
            <person name="Nolan M."/>
            <person name="Ohm R."/>
            <person name="Pangilinan J."/>
            <person name="Park H.-J."/>
            <person name="Ramirez L."/>
            <person name="Alfaro M."/>
            <person name="Sun H."/>
            <person name="Tritt A."/>
            <person name="Yoshinaga Y."/>
            <person name="Zwiers L.-H."/>
            <person name="Turgeon B."/>
            <person name="Goodwin S."/>
            <person name="Spatafora J."/>
            <person name="Crous P."/>
            <person name="Grigoriev I."/>
        </authorList>
    </citation>
    <scope>NUCLEOTIDE SEQUENCE</scope>
    <source>
        <strain evidence="8">CBS 480.64</strain>
    </source>
</reference>